<evidence type="ECO:0000313" key="12">
    <source>
        <dbReference type="EMBL" id="MBP2016780.1"/>
    </source>
</evidence>
<evidence type="ECO:0000256" key="3">
    <source>
        <dbReference type="ARBA" id="ARBA00022448"/>
    </source>
</evidence>
<dbReference type="PROSITE" id="PS50928">
    <property type="entry name" value="ABC_TM1"/>
    <property type="match status" value="1"/>
</dbReference>
<reference evidence="12 13" key="1">
    <citation type="submission" date="2021-03" db="EMBL/GenBank/DDBJ databases">
        <title>Genomic Encyclopedia of Type Strains, Phase IV (KMG-IV): sequencing the most valuable type-strain genomes for metagenomic binning, comparative biology and taxonomic classification.</title>
        <authorList>
            <person name="Goeker M."/>
        </authorList>
    </citation>
    <scope>NUCLEOTIDE SEQUENCE [LARGE SCALE GENOMIC DNA]</scope>
    <source>
        <strain evidence="12 13">DSM 27138</strain>
    </source>
</reference>
<dbReference type="NCBIfam" id="TIGR02141">
    <property type="entry name" value="modB_ABC"/>
    <property type="match status" value="1"/>
</dbReference>
<evidence type="ECO:0000256" key="9">
    <source>
        <dbReference type="RuleBase" id="RU363032"/>
    </source>
</evidence>
<dbReference type="InterPro" id="IPR049783">
    <property type="entry name" value="ABC_perm_TupB-like"/>
</dbReference>
<dbReference type="EMBL" id="JAGGLG010000001">
    <property type="protein sequence ID" value="MBP2016780.1"/>
    <property type="molecule type" value="Genomic_DNA"/>
</dbReference>
<feature type="transmembrane region" description="Helical" evidence="9">
    <location>
        <begin position="79"/>
        <end position="105"/>
    </location>
</feature>
<feature type="transmembrane region" description="Helical" evidence="9">
    <location>
        <begin position="46"/>
        <end position="67"/>
    </location>
</feature>
<comment type="function">
    <text evidence="10">Part of the binding-protein-dependent transport system for molybdenum; probably responsible for the translocation of the substrate across the membrane.</text>
</comment>
<dbReference type="InterPro" id="IPR000515">
    <property type="entry name" value="MetI-like"/>
</dbReference>
<keyword evidence="8 9" id="KW-0472">Membrane</keyword>
<sequence>MLPMWTNILISLRISLMATGLVMAAGLPLAWALSRPHWRGRRALDIAVNLPLALPPTVLGYYLLLLIGRTGPVGRLTRALWGSTLIFTQTAAVLASAVVCLPLFVQAARNALEDVPEEVAEAAQVDGAGRWELFRHIYAPMAWPGIWTGVLLAYARSLGEFGATLMVAGNIPGKTQTMALAIYSAVQSGQQSTAHLLALLLTGVAGLSMWLGLRFRKPGSGGSAIHAHRGRPQ</sequence>
<dbReference type="NCBIfam" id="NF038017">
    <property type="entry name" value="ABC_perm1"/>
    <property type="match status" value="1"/>
</dbReference>
<comment type="caution">
    <text evidence="12">The sequence shown here is derived from an EMBL/GenBank/DDBJ whole genome shotgun (WGS) entry which is preliminary data.</text>
</comment>
<feature type="transmembrane region" description="Helical" evidence="9">
    <location>
        <begin position="12"/>
        <end position="34"/>
    </location>
</feature>
<keyword evidence="3 9" id="KW-0813">Transport</keyword>
<proteinExistence type="inferred from homology"/>
<evidence type="ECO:0000256" key="6">
    <source>
        <dbReference type="ARBA" id="ARBA00022692"/>
    </source>
</evidence>
<dbReference type="Gene3D" id="1.10.3720.10">
    <property type="entry name" value="MetI-like"/>
    <property type="match status" value="1"/>
</dbReference>
<feature type="transmembrane region" description="Helical" evidence="9">
    <location>
        <begin position="137"/>
        <end position="155"/>
    </location>
</feature>
<comment type="similarity">
    <text evidence="2 10">Belongs to the binding-protein-dependent transport system permease family. CysTW subfamily.</text>
</comment>
<feature type="transmembrane region" description="Helical" evidence="9">
    <location>
        <begin position="194"/>
        <end position="213"/>
    </location>
</feature>
<evidence type="ECO:0000256" key="10">
    <source>
        <dbReference type="RuleBase" id="RU365097"/>
    </source>
</evidence>
<evidence type="ECO:0000259" key="11">
    <source>
        <dbReference type="PROSITE" id="PS50928"/>
    </source>
</evidence>
<dbReference type="Proteomes" id="UP001519289">
    <property type="component" value="Unassembled WGS sequence"/>
</dbReference>
<protein>
    <recommendedName>
        <fullName evidence="10">Molybdenum transport system permease</fullName>
    </recommendedName>
</protein>
<keyword evidence="7 9" id="KW-1133">Transmembrane helix</keyword>
<feature type="domain" description="ABC transmembrane type-1" evidence="11">
    <location>
        <begin position="8"/>
        <end position="212"/>
    </location>
</feature>
<dbReference type="SUPFAM" id="SSF161098">
    <property type="entry name" value="MetI-like"/>
    <property type="match status" value="1"/>
</dbReference>
<evidence type="ECO:0000313" key="13">
    <source>
        <dbReference type="Proteomes" id="UP001519289"/>
    </source>
</evidence>
<keyword evidence="5 10" id="KW-0500">Molybdenum</keyword>
<dbReference type="RefSeq" id="WP_209464931.1">
    <property type="nucleotide sequence ID" value="NZ_JAGGLG010000001.1"/>
</dbReference>
<evidence type="ECO:0000256" key="5">
    <source>
        <dbReference type="ARBA" id="ARBA00022505"/>
    </source>
</evidence>
<comment type="subcellular location">
    <subcellularLocation>
        <location evidence="1 9">Cell membrane</location>
        <topology evidence="1 9">Multi-pass membrane protein</topology>
    </subcellularLocation>
</comment>
<keyword evidence="4 10" id="KW-1003">Cell membrane</keyword>
<accession>A0ABS4JMM0</accession>
<dbReference type="PANTHER" id="PTHR30183:SF3">
    <property type="entry name" value="MOLYBDENUM TRANSPORT SYSTEM PERMEASE PROTEIN MODB"/>
    <property type="match status" value="1"/>
</dbReference>
<evidence type="ECO:0000256" key="7">
    <source>
        <dbReference type="ARBA" id="ARBA00022989"/>
    </source>
</evidence>
<gene>
    <name evidence="12" type="ORF">J2Z79_000153</name>
</gene>
<keyword evidence="13" id="KW-1185">Reference proteome</keyword>
<name>A0ABS4JMM0_9FIRM</name>
<organism evidence="12 13">
    <name type="scientific">Symbiobacterium terraclitae</name>
    <dbReference type="NCBI Taxonomy" id="557451"/>
    <lineage>
        <taxon>Bacteria</taxon>
        <taxon>Bacillati</taxon>
        <taxon>Bacillota</taxon>
        <taxon>Clostridia</taxon>
        <taxon>Eubacteriales</taxon>
        <taxon>Symbiobacteriaceae</taxon>
        <taxon>Symbiobacterium</taxon>
    </lineage>
</organism>
<dbReference type="Pfam" id="PF00528">
    <property type="entry name" value="BPD_transp_1"/>
    <property type="match status" value="1"/>
</dbReference>
<evidence type="ECO:0000256" key="4">
    <source>
        <dbReference type="ARBA" id="ARBA00022475"/>
    </source>
</evidence>
<evidence type="ECO:0000256" key="1">
    <source>
        <dbReference type="ARBA" id="ARBA00004651"/>
    </source>
</evidence>
<dbReference type="InterPro" id="IPR035906">
    <property type="entry name" value="MetI-like_sf"/>
</dbReference>
<keyword evidence="6 9" id="KW-0812">Transmembrane</keyword>
<evidence type="ECO:0000256" key="8">
    <source>
        <dbReference type="ARBA" id="ARBA00023136"/>
    </source>
</evidence>
<evidence type="ECO:0000256" key="2">
    <source>
        <dbReference type="ARBA" id="ARBA00007069"/>
    </source>
</evidence>
<dbReference type="CDD" id="cd06261">
    <property type="entry name" value="TM_PBP2"/>
    <property type="match status" value="1"/>
</dbReference>
<dbReference type="PANTHER" id="PTHR30183">
    <property type="entry name" value="MOLYBDENUM TRANSPORT SYSTEM PERMEASE PROTEIN MODB"/>
    <property type="match status" value="1"/>
</dbReference>
<dbReference type="InterPro" id="IPR011867">
    <property type="entry name" value="ModB_ABC"/>
</dbReference>